<evidence type="ECO:0000313" key="1">
    <source>
        <dbReference type="EMBL" id="KAJ9484976.1"/>
    </source>
</evidence>
<reference evidence="1" key="2">
    <citation type="journal article" date="2016" name="Fungal Biol.">
        <title>Ochratoxin A production by Penicillium thymicola.</title>
        <authorList>
            <person name="Nguyen H.D.T."/>
            <person name="McMullin D.R."/>
            <person name="Ponomareva E."/>
            <person name="Riley R."/>
            <person name="Pomraning K.R."/>
            <person name="Baker S.E."/>
            <person name="Seifert K.A."/>
        </authorList>
    </citation>
    <scope>NUCLEOTIDE SEQUENCE</scope>
    <source>
        <strain evidence="1">DAOM 180753</strain>
    </source>
</reference>
<name>A0AAI9X5Q6_PENTH</name>
<keyword evidence="2" id="KW-1185">Reference proteome</keyword>
<dbReference type="AlphaFoldDB" id="A0AAI9X5Q6"/>
<accession>A0AAI9X5Q6</accession>
<gene>
    <name evidence="1" type="ORF">VN97_g8381</name>
</gene>
<proteinExistence type="predicted"/>
<reference evidence="1" key="1">
    <citation type="submission" date="2015-06" db="EMBL/GenBank/DDBJ databases">
        <authorList>
            <person name="Nguyen H."/>
        </authorList>
    </citation>
    <scope>NUCLEOTIDE SEQUENCE</scope>
    <source>
        <strain evidence="1">DAOM 180753</strain>
    </source>
</reference>
<dbReference type="EMBL" id="LACB01000297">
    <property type="protein sequence ID" value="KAJ9484976.1"/>
    <property type="molecule type" value="Genomic_DNA"/>
</dbReference>
<evidence type="ECO:0000313" key="2">
    <source>
        <dbReference type="Proteomes" id="UP001227192"/>
    </source>
</evidence>
<comment type="caution">
    <text evidence="1">The sequence shown here is derived from an EMBL/GenBank/DDBJ whole genome shotgun (WGS) entry which is preliminary data.</text>
</comment>
<organism evidence="1 2">
    <name type="scientific">Penicillium thymicola</name>
    <dbReference type="NCBI Taxonomy" id="293382"/>
    <lineage>
        <taxon>Eukaryota</taxon>
        <taxon>Fungi</taxon>
        <taxon>Dikarya</taxon>
        <taxon>Ascomycota</taxon>
        <taxon>Pezizomycotina</taxon>
        <taxon>Eurotiomycetes</taxon>
        <taxon>Eurotiomycetidae</taxon>
        <taxon>Eurotiales</taxon>
        <taxon>Aspergillaceae</taxon>
        <taxon>Penicillium</taxon>
    </lineage>
</organism>
<dbReference type="Proteomes" id="UP001227192">
    <property type="component" value="Unassembled WGS sequence"/>
</dbReference>
<protein>
    <submittedName>
        <fullName evidence="1">Uncharacterized protein</fullName>
    </submittedName>
</protein>
<sequence length="72" mass="7813">MSSLCSIGRGRKKRKGALGPAKLVSVCLCGVTIELRTISMASICQRQYFSHSSQSTQNAIVAGYFEMYSGFT</sequence>